<reference evidence="8 9" key="1">
    <citation type="submission" date="2019-08" db="EMBL/GenBank/DDBJ databases">
        <title>Marinobacter ZYF650 sp. nov., a marine bacterium isolated from seawater of the Mariana trench.</title>
        <authorList>
            <person name="Ahmad W."/>
        </authorList>
    </citation>
    <scope>NUCLEOTIDE SEQUENCE [LARGE SCALE GENOMIC DNA]</scope>
    <source>
        <strain evidence="8 9">ZYF650</strain>
    </source>
</reference>
<keyword evidence="2" id="KW-1003">Cell membrane</keyword>
<keyword evidence="9" id="KW-1185">Reference proteome</keyword>
<evidence type="ECO:0000256" key="4">
    <source>
        <dbReference type="ARBA" id="ARBA00022989"/>
    </source>
</evidence>
<dbReference type="Gene3D" id="3.60.15.10">
    <property type="entry name" value="Ribonuclease Z/Hydroxyacylglutathione hydrolase-like"/>
    <property type="match status" value="1"/>
</dbReference>
<evidence type="ECO:0000256" key="3">
    <source>
        <dbReference type="ARBA" id="ARBA00022692"/>
    </source>
</evidence>
<keyword evidence="3 6" id="KW-0812">Transmembrane</keyword>
<feature type="transmembrane region" description="Helical" evidence="6">
    <location>
        <begin position="408"/>
        <end position="435"/>
    </location>
</feature>
<feature type="transmembrane region" description="Helical" evidence="6">
    <location>
        <begin position="283"/>
        <end position="301"/>
    </location>
</feature>
<dbReference type="InterPro" id="IPR036866">
    <property type="entry name" value="RibonucZ/Hydroxyglut_hydro"/>
</dbReference>
<dbReference type="InterPro" id="IPR004477">
    <property type="entry name" value="ComEC_N"/>
</dbReference>
<dbReference type="Pfam" id="PF13567">
    <property type="entry name" value="DUF4131"/>
    <property type="match status" value="1"/>
</dbReference>
<dbReference type="SMART" id="SM00849">
    <property type="entry name" value="Lactamase_B"/>
    <property type="match status" value="1"/>
</dbReference>
<gene>
    <name evidence="8" type="ORF">FWJ25_06280</name>
</gene>
<dbReference type="GO" id="GO:0030420">
    <property type="term" value="P:establishment of competence for transformation"/>
    <property type="evidence" value="ECO:0007669"/>
    <property type="project" value="InterPro"/>
</dbReference>
<evidence type="ECO:0000313" key="8">
    <source>
        <dbReference type="EMBL" id="KAA1175208.1"/>
    </source>
</evidence>
<evidence type="ECO:0000313" key="9">
    <source>
        <dbReference type="Proteomes" id="UP000323161"/>
    </source>
</evidence>
<keyword evidence="4 6" id="KW-1133">Transmembrane helix</keyword>
<protein>
    <submittedName>
        <fullName evidence="8">DNA internalization-related competence protein ComEC/Rec2</fullName>
    </submittedName>
</protein>
<dbReference type="PANTHER" id="PTHR30619">
    <property type="entry name" value="DNA INTERNALIZATION/COMPETENCE PROTEIN COMEC/REC2"/>
    <property type="match status" value="1"/>
</dbReference>
<comment type="caution">
    <text evidence="8">The sequence shown here is derived from an EMBL/GenBank/DDBJ whole genome shotgun (WGS) entry which is preliminary data.</text>
</comment>
<dbReference type="CDD" id="cd07731">
    <property type="entry name" value="ComA-like_MBL-fold"/>
    <property type="match status" value="1"/>
</dbReference>
<name>A0A5B0VLK0_9GAMM</name>
<dbReference type="InterPro" id="IPR052159">
    <property type="entry name" value="Competence_DNA_uptake"/>
</dbReference>
<dbReference type="InterPro" id="IPR035681">
    <property type="entry name" value="ComA-like_MBL"/>
</dbReference>
<sequence length="796" mass="87184">MQGVFAFACGAILLYRLTVLPPWEWFIVAMVAVFLICYALRAALPGCILVCILGLVLGVSWTAWHAGNRLSQQLPSSMEGERLTVSGYLCDIPSVGGFRSVRFSLCVTHWHTPSSGNKNAPNLPRRIRLSWYGTALTDLPGHRMTMEVVLKRPHGTLNGAGFRYEDWLFRQGYRATGTVKAASLNESVPCGIHCTYRKSHAELVLWVQRAFGEARQFPLISSLMVGYRGYLTDTHWDVLKATGTIHLVAISGLHLGLIALGAGFFCRRVLLLIPGRWVSEGRIRVLSFVLVVVSCLVYGLAAGFTVPTQRALVMVTVAGWSLLVAQEQTPWSAWVLALVSVLLLDPFAPLDQGFWLSFVAVSVLIWVFSGRFRQVSWIKGLLIAQLAIFAGLWPVLEGLGQGQPLAGAAANLLAIPWVSFVVMPVVILSGLLVAVFPAAMNVAIPLLDLVLGGLWDALVWVASWPVPEFRLPVPLLAASAVMVLLMVWVPWIRLQLACAGILGVTLVSMWDESGQVNPYVETPEVRIWDVGQGLSVLVRHQRDVLLYDTGPEVPGLFSSVESTVLPELRRLGVKRIDTLVISHGDNDHAGGMEMLVEGVEVGSIVSGEPGVVRERLGHAEAGVTLCKQGMSAKVGRLTTGYWRYKSGIEGNDASCVLSIRDHEFGHEWILPGDITVRSEQAYINDRRRYGDLAIPGKRLVVAPHHGSKTSSSQAWVEDLRPDYVVYSAGYRHRFGHPHKDVVARYREVGATPLNTACSGMITVSAGVNAMIIREIRDSAPFWIKAPGLARDQCKIP</sequence>
<evidence type="ECO:0000256" key="5">
    <source>
        <dbReference type="ARBA" id="ARBA00023136"/>
    </source>
</evidence>
<feature type="transmembrane region" description="Helical" evidence="6">
    <location>
        <begin position="377"/>
        <end position="396"/>
    </location>
</feature>
<dbReference type="PANTHER" id="PTHR30619:SF1">
    <property type="entry name" value="RECOMBINATION PROTEIN 2"/>
    <property type="match status" value="1"/>
</dbReference>
<dbReference type="GO" id="GO:0005886">
    <property type="term" value="C:plasma membrane"/>
    <property type="evidence" value="ECO:0007669"/>
    <property type="project" value="UniProtKB-SubCell"/>
</dbReference>
<dbReference type="InterPro" id="IPR001279">
    <property type="entry name" value="Metallo-B-lactamas"/>
</dbReference>
<dbReference type="Pfam" id="PF03772">
    <property type="entry name" value="Competence"/>
    <property type="match status" value="1"/>
</dbReference>
<accession>A0A5B0VLK0</accession>
<keyword evidence="5 6" id="KW-0472">Membrane</keyword>
<dbReference type="SUPFAM" id="SSF56281">
    <property type="entry name" value="Metallo-hydrolase/oxidoreductase"/>
    <property type="match status" value="1"/>
</dbReference>
<dbReference type="InterPro" id="IPR004797">
    <property type="entry name" value="Competence_ComEC/Rec2"/>
</dbReference>
<feature type="transmembrane region" description="Helical" evidence="6">
    <location>
        <begin position="247"/>
        <end position="271"/>
    </location>
</feature>
<dbReference type="AlphaFoldDB" id="A0A5B0VLK0"/>
<proteinExistence type="predicted"/>
<feature type="domain" description="Metallo-beta-lactamase" evidence="7">
    <location>
        <begin position="532"/>
        <end position="730"/>
    </location>
</feature>
<feature type="transmembrane region" description="Helical" evidence="6">
    <location>
        <begin position="354"/>
        <end position="370"/>
    </location>
</feature>
<feature type="transmembrane region" description="Helical" evidence="6">
    <location>
        <begin position="473"/>
        <end position="492"/>
    </location>
</feature>
<evidence type="ECO:0000256" key="6">
    <source>
        <dbReference type="SAM" id="Phobius"/>
    </source>
</evidence>
<dbReference type="InterPro" id="IPR025405">
    <property type="entry name" value="DUF4131"/>
</dbReference>
<comment type="subcellular location">
    <subcellularLocation>
        <location evidence="1">Cell membrane</location>
        <topology evidence="1">Multi-pass membrane protein</topology>
    </subcellularLocation>
</comment>
<dbReference type="NCBIfam" id="TIGR00361">
    <property type="entry name" value="ComEC_Rec2"/>
    <property type="match status" value="1"/>
</dbReference>
<feature type="transmembrane region" description="Helical" evidence="6">
    <location>
        <begin position="442"/>
        <end position="461"/>
    </location>
</feature>
<feature type="transmembrane region" description="Helical" evidence="6">
    <location>
        <begin position="23"/>
        <end position="40"/>
    </location>
</feature>
<dbReference type="EMBL" id="VTUU01000002">
    <property type="protein sequence ID" value="KAA1175208.1"/>
    <property type="molecule type" value="Genomic_DNA"/>
</dbReference>
<dbReference type="NCBIfam" id="TIGR00360">
    <property type="entry name" value="ComEC_N-term"/>
    <property type="match status" value="1"/>
</dbReference>
<dbReference type="Proteomes" id="UP000323161">
    <property type="component" value="Unassembled WGS sequence"/>
</dbReference>
<evidence type="ECO:0000259" key="7">
    <source>
        <dbReference type="SMART" id="SM00849"/>
    </source>
</evidence>
<feature type="transmembrane region" description="Helical" evidence="6">
    <location>
        <begin position="47"/>
        <end position="67"/>
    </location>
</feature>
<organism evidence="8 9">
    <name type="scientific">Marinobacter salinexigens</name>
    <dbReference type="NCBI Taxonomy" id="2919747"/>
    <lineage>
        <taxon>Bacteria</taxon>
        <taxon>Pseudomonadati</taxon>
        <taxon>Pseudomonadota</taxon>
        <taxon>Gammaproteobacteria</taxon>
        <taxon>Pseudomonadales</taxon>
        <taxon>Marinobacteraceae</taxon>
        <taxon>Marinobacter</taxon>
    </lineage>
</organism>
<evidence type="ECO:0000256" key="1">
    <source>
        <dbReference type="ARBA" id="ARBA00004651"/>
    </source>
</evidence>
<dbReference type="Pfam" id="PF00753">
    <property type="entry name" value="Lactamase_B"/>
    <property type="match status" value="1"/>
</dbReference>
<evidence type="ECO:0000256" key="2">
    <source>
        <dbReference type="ARBA" id="ARBA00022475"/>
    </source>
</evidence>